<proteinExistence type="predicted"/>
<reference evidence="4" key="2">
    <citation type="submission" date="2015-03" db="UniProtKB">
        <authorList>
            <consortium name="EnsemblPlants"/>
        </authorList>
    </citation>
    <scope>IDENTIFICATION</scope>
</reference>
<dbReference type="InterPro" id="IPR002885">
    <property type="entry name" value="PPR_rpt"/>
</dbReference>
<feature type="repeat" description="PPR" evidence="3">
    <location>
        <begin position="59"/>
        <end position="93"/>
    </location>
</feature>
<name>A0A0D3FTS7_9ORYZ</name>
<dbReference type="Pfam" id="PF13041">
    <property type="entry name" value="PPR_2"/>
    <property type="match status" value="1"/>
</dbReference>
<keyword evidence="1" id="KW-0677">Repeat</keyword>
<accession>A0A0D3FTS7</accession>
<dbReference type="PROSITE" id="PS51375">
    <property type="entry name" value="PPR"/>
    <property type="match status" value="1"/>
</dbReference>
<dbReference type="InterPro" id="IPR046848">
    <property type="entry name" value="E_motif"/>
</dbReference>
<dbReference type="GO" id="GO:0003723">
    <property type="term" value="F:RNA binding"/>
    <property type="evidence" value="ECO:0007669"/>
    <property type="project" value="InterPro"/>
</dbReference>
<dbReference type="Pfam" id="PF20431">
    <property type="entry name" value="E_motif"/>
    <property type="match status" value="1"/>
</dbReference>
<dbReference type="Gene3D" id="1.25.40.10">
    <property type="entry name" value="Tetratricopeptide repeat domain"/>
    <property type="match status" value="1"/>
</dbReference>
<evidence type="ECO:0000256" key="1">
    <source>
        <dbReference type="ARBA" id="ARBA00022737"/>
    </source>
</evidence>
<dbReference type="Proteomes" id="UP000026960">
    <property type="component" value="Chromosome 4"/>
</dbReference>
<keyword evidence="2" id="KW-0809">Transit peptide</keyword>
<evidence type="ECO:0000256" key="3">
    <source>
        <dbReference type="PROSITE-ProRule" id="PRU00708"/>
    </source>
</evidence>
<dbReference type="STRING" id="65489.A0A0D3FTS7"/>
<evidence type="ECO:0000313" key="5">
    <source>
        <dbReference type="Proteomes" id="UP000026960"/>
    </source>
</evidence>
<dbReference type="InterPro" id="IPR011990">
    <property type="entry name" value="TPR-like_helical_dom_sf"/>
</dbReference>
<protein>
    <recommendedName>
        <fullName evidence="6">Pentatricopeptide repeat-containing protein</fullName>
    </recommendedName>
</protein>
<keyword evidence="5" id="KW-1185">Reference proteome</keyword>
<evidence type="ECO:0008006" key="6">
    <source>
        <dbReference type="Google" id="ProtNLM"/>
    </source>
</evidence>
<dbReference type="GO" id="GO:0009451">
    <property type="term" value="P:RNA modification"/>
    <property type="evidence" value="ECO:0007669"/>
    <property type="project" value="InterPro"/>
</dbReference>
<dbReference type="PANTHER" id="PTHR47926">
    <property type="entry name" value="PENTATRICOPEPTIDE REPEAT-CONTAINING PROTEIN"/>
    <property type="match status" value="1"/>
</dbReference>
<dbReference type="NCBIfam" id="TIGR00756">
    <property type="entry name" value="PPR"/>
    <property type="match status" value="1"/>
</dbReference>
<dbReference type="AlphaFoldDB" id="A0A0D3FTS7"/>
<evidence type="ECO:0000256" key="2">
    <source>
        <dbReference type="ARBA" id="ARBA00022946"/>
    </source>
</evidence>
<dbReference type="PaxDb" id="65489-OBART04G06420.1"/>
<reference evidence="4" key="1">
    <citation type="journal article" date="2009" name="Rice">
        <title>De Novo Next Generation Sequencing of Plant Genomes.</title>
        <authorList>
            <person name="Rounsley S."/>
            <person name="Marri P.R."/>
            <person name="Yu Y."/>
            <person name="He R."/>
            <person name="Sisneros N."/>
            <person name="Goicoechea J.L."/>
            <person name="Lee S.J."/>
            <person name="Angelova A."/>
            <person name="Kudrna D."/>
            <person name="Luo M."/>
            <person name="Affourtit J."/>
            <person name="Desany B."/>
            <person name="Knight J."/>
            <person name="Niazi F."/>
            <person name="Egholm M."/>
            <person name="Wing R.A."/>
        </authorList>
    </citation>
    <scope>NUCLEOTIDE SEQUENCE [LARGE SCALE GENOMIC DNA]</scope>
    <source>
        <strain evidence="4">cv. IRGC 105608</strain>
    </source>
</reference>
<evidence type="ECO:0000313" key="4">
    <source>
        <dbReference type="EnsemblPlants" id="OBART04G06420.1"/>
    </source>
</evidence>
<dbReference type="eggNOG" id="KOG4197">
    <property type="taxonomic scope" value="Eukaryota"/>
</dbReference>
<dbReference type="InterPro" id="IPR046960">
    <property type="entry name" value="PPR_At4g14850-like_plant"/>
</dbReference>
<dbReference type="HOGENOM" id="CLU_998802_0_0_1"/>
<dbReference type="EnsemblPlants" id="OBART04G06420.1">
    <property type="protein sequence ID" value="OBART04G06420.1"/>
    <property type="gene ID" value="OBART04G06420"/>
</dbReference>
<dbReference type="Gramene" id="OBART04G06420.1">
    <property type="protein sequence ID" value="OBART04G06420.1"/>
    <property type="gene ID" value="OBART04G06420"/>
</dbReference>
<organism evidence="4">
    <name type="scientific">Oryza barthii</name>
    <dbReference type="NCBI Taxonomy" id="65489"/>
    <lineage>
        <taxon>Eukaryota</taxon>
        <taxon>Viridiplantae</taxon>
        <taxon>Streptophyta</taxon>
        <taxon>Embryophyta</taxon>
        <taxon>Tracheophyta</taxon>
        <taxon>Spermatophyta</taxon>
        <taxon>Magnoliopsida</taxon>
        <taxon>Liliopsida</taxon>
        <taxon>Poales</taxon>
        <taxon>Poaceae</taxon>
        <taxon>BOP clade</taxon>
        <taxon>Oryzoideae</taxon>
        <taxon>Oryzeae</taxon>
        <taxon>Oryzinae</taxon>
        <taxon>Oryza</taxon>
    </lineage>
</organism>
<sequence length="279" mass="31470">MYQRMRREEVSPSCQTLTCSICQAQVSPRRSGVSDAILVASFVDFYAKCSRLVSSVQKDIVAWSSMIEAYTIHGYGKEALALFHRMLDEGVRPNGVTILSLLSACSHSVLVSEVHELFDCMTRTFGITPDLSLAITPAYQMEEFGVLSLLLEEHTRTKLMELEPGNVSYHVVFSNAQAGTDRWDEVESIRSSMVEMDLQKLPAWTCVSKTMQQLGCFTFARRRSKMKSCCEVAGVWSWCHSHKSQVKVEAAITGRRRPRPPGWHDSRVEQDLYDNGKIC</sequence>